<keyword evidence="5" id="KW-1185">Reference proteome</keyword>
<feature type="compositionally biased region" description="Polar residues" evidence="1">
    <location>
        <begin position="377"/>
        <end position="388"/>
    </location>
</feature>
<evidence type="ECO:0008006" key="6">
    <source>
        <dbReference type="Google" id="ProtNLM"/>
    </source>
</evidence>
<feature type="compositionally biased region" description="Basic and acidic residues" evidence="1">
    <location>
        <begin position="389"/>
        <end position="405"/>
    </location>
</feature>
<dbReference type="PANTHER" id="PTHR47857:SF1">
    <property type="entry name" value="OS04G0559200 PROTEIN"/>
    <property type="match status" value="1"/>
</dbReference>
<dbReference type="InterPro" id="IPR025486">
    <property type="entry name" value="DUF4378"/>
</dbReference>
<evidence type="ECO:0000256" key="1">
    <source>
        <dbReference type="SAM" id="MobiDB-lite"/>
    </source>
</evidence>
<dbReference type="Proteomes" id="UP000324897">
    <property type="component" value="Unassembled WGS sequence"/>
</dbReference>
<comment type="caution">
    <text evidence="4">The sequence shown here is derived from an EMBL/GenBank/DDBJ whole genome shotgun (WGS) entry which is preliminary data.</text>
</comment>
<feature type="domain" description="DUF4378" evidence="3">
    <location>
        <begin position="703"/>
        <end position="848"/>
    </location>
</feature>
<feature type="compositionally biased region" description="Basic and acidic residues" evidence="1">
    <location>
        <begin position="567"/>
        <end position="585"/>
    </location>
</feature>
<dbReference type="AlphaFoldDB" id="A0A5J9TVT7"/>
<feature type="region of interest" description="Disordered" evidence="1">
    <location>
        <begin position="555"/>
        <end position="585"/>
    </location>
</feature>
<dbReference type="PANTHER" id="PTHR47857">
    <property type="entry name" value="EXPRESSED PROTEIN-RELATED"/>
    <property type="match status" value="1"/>
</dbReference>
<feature type="domain" description="DUF3741" evidence="2">
    <location>
        <begin position="173"/>
        <end position="216"/>
    </location>
</feature>
<dbReference type="Pfam" id="PF12552">
    <property type="entry name" value="DUF3741"/>
    <property type="match status" value="1"/>
</dbReference>
<reference evidence="4 5" key="1">
    <citation type="journal article" date="2019" name="Sci. Rep.">
        <title>A high-quality genome of Eragrostis curvula grass provides insights into Poaceae evolution and supports new strategies to enhance forage quality.</title>
        <authorList>
            <person name="Carballo J."/>
            <person name="Santos B.A.C.M."/>
            <person name="Zappacosta D."/>
            <person name="Garbus I."/>
            <person name="Selva J.P."/>
            <person name="Gallo C.A."/>
            <person name="Diaz A."/>
            <person name="Albertini E."/>
            <person name="Caccamo M."/>
            <person name="Echenique V."/>
        </authorList>
    </citation>
    <scope>NUCLEOTIDE SEQUENCE [LARGE SCALE GENOMIC DNA]</scope>
    <source>
        <strain evidence="5">cv. Victoria</strain>
        <tissue evidence="4">Leaf</tissue>
    </source>
</reference>
<evidence type="ECO:0000259" key="2">
    <source>
        <dbReference type="Pfam" id="PF12552"/>
    </source>
</evidence>
<sequence length="855" mass="95783">MFSSAMAKKSYKQHHKHEKVQVGCMSGLIRMLDFRRHPKLLSDGRVKRDPKVSEDIHGSITADNDKDCRAELIYAGRASIKTLMDEEMASSTQPLMQGQRTGICSDDIDLNLAASLMEIYRNHNQDQEISNSAESDFMSDSTGDESNSPSTNLNQIRSNIQKALEDVAEAVIRHQSANTKYIPSSGEARSKEFVDALHLLSSNKELFLMLMQDPSSRLLECLKKLYMSLGSTKLECEAYDEETELQGTAYSPDQSVASPRMMQRRHNSFLMEDKLVMRKPPKLNNNSRGLSRIVILRPSPARSHTSLISSSATSSPLSNHTNFHVQEDGDKSDHHFSLKDLKRRLRLAVSNNRKDNQLNSMSGTFHTAEVDSGKQFPDTSMSVASTDTSECKVAEEPSVVDKETVTEDSGSGTRNDATHGVGSFSYEKAKMYLIERLNSQGEDSSHIVQKSESFERLISLPENGIFSQSDCPQEKVGLADESTDASDLQTVEQDDSLASPNPAMVYPDTVPAHTDNFGNQMSVELKIEHRDHPLSESTNSHELNNEGVKIMQDITENPPPCAETETLQERVAEESHDQFSSEEPKSMNVLPEVALHSPHDPFNEQENHSPSEVIQSVKPSVLTCPCSPENTNEREEKLSPQSVLDSVVGDITSPIHKTRKQDEFSMPVSRGLFKELDTKAASPVLWNGPQVTRSILDEKDARFCFIKTVLNTSGLLSDEISQRWYTEESPLDISVLAEVGNLYCLTDEAVLLFDCVEEVLLKIRDKFFNVDPWVSFLKHNVRPAPVGRNLLHEVTKCIDTLVINEFPNTLDQVIMKDLEVESWMDLRHDAGGVAIELWDGLFDDLLEEMVFDLWL</sequence>
<name>A0A5J9TVT7_9POAL</name>
<organism evidence="4 5">
    <name type="scientific">Eragrostis curvula</name>
    <name type="common">weeping love grass</name>
    <dbReference type="NCBI Taxonomy" id="38414"/>
    <lineage>
        <taxon>Eukaryota</taxon>
        <taxon>Viridiplantae</taxon>
        <taxon>Streptophyta</taxon>
        <taxon>Embryophyta</taxon>
        <taxon>Tracheophyta</taxon>
        <taxon>Spermatophyta</taxon>
        <taxon>Magnoliopsida</taxon>
        <taxon>Liliopsida</taxon>
        <taxon>Poales</taxon>
        <taxon>Poaceae</taxon>
        <taxon>PACMAD clade</taxon>
        <taxon>Chloridoideae</taxon>
        <taxon>Eragrostideae</taxon>
        <taxon>Eragrostidinae</taxon>
        <taxon>Eragrostis</taxon>
    </lineage>
</organism>
<dbReference type="InterPro" id="IPR022212">
    <property type="entry name" value="DUF3741"/>
</dbReference>
<evidence type="ECO:0000313" key="5">
    <source>
        <dbReference type="Proteomes" id="UP000324897"/>
    </source>
</evidence>
<evidence type="ECO:0000259" key="3">
    <source>
        <dbReference type="Pfam" id="PF14309"/>
    </source>
</evidence>
<feature type="region of interest" description="Disordered" evidence="1">
    <location>
        <begin position="127"/>
        <end position="153"/>
    </location>
</feature>
<accession>A0A5J9TVT7</accession>
<dbReference type="Pfam" id="PF14309">
    <property type="entry name" value="DUF4378"/>
    <property type="match status" value="1"/>
</dbReference>
<proteinExistence type="predicted"/>
<gene>
    <name evidence="4" type="ORF">EJB05_38415</name>
</gene>
<dbReference type="Gramene" id="TVU14918">
    <property type="protein sequence ID" value="TVU14918"/>
    <property type="gene ID" value="EJB05_38415"/>
</dbReference>
<evidence type="ECO:0000313" key="4">
    <source>
        <dbReference type="EMBL" id="TVU14918.1"/>
    </source>
</evidence>
<dbReference type="EMBL" id="RWGY01000031">
    <property type="protein sequence ID" value="TVU14918.1"/>
    <property type="molecule type" value="Genomic_DNA"/>
</dbReference>
<protein>
    <recommendedName>
        <fullName evidence="6">DUF4378 domain-containing protein</fullName>
    </recommendedName>
</protein>
<dbReference type="OrthoDB" id="770239at2759"/>
<feature type="region of interest" description="Disordered" evidence="1">
    <location>
        <begin position="369"/>
        <end position="419"/>
    </location>
</feature>